<sequence>MYQEERMMMILRHLKKHHRISVQEICGMFGVSRDTARRDLVKLSEQNAIIRTRGGAILPVLEKEVDSYKKRVGQKSEAKAKIGRLAAATIQPRDHILMDTSTTVQYAAQALEAQNVVVVTNSIDIADILSGKEGVKLHVLGGVFDPHSRYIHGAATLRHLQEFRVNKCLMGGGGITKDGIFVKDEEEGQVVKQMIACSEQVIVLADHTKFGKQFFYQICRLEDVDLLVTDRLPDHWKECLEKADVEWHVAEG</sequence>
<evidence type="ECO:0000256" key="1">
    <source>
        <dbReference type="ARBA" id="ARBA00023015"/>
    </source>
</evidence>
<protein>
    <submittedName>
        <fullName evidence="5">DeoR/GlpR transcriptional regulator</fullName>
    </submittedName>
</protein>
<dbReference type="Pfam" id="PF00455">
    <property type="entry name" value="DeoRC"/>
    <property type="match status" value="1"/>
</dbReference>
<evidence type="ECO:0000259" key="4">
    <source>
        <dbReference type="PROSITE" id="PS51000"/>
    </source>
</evidence>
<dbReference type="SUPFAM" id="SSF100950">
    <property type="entry name" value="NagB/RpiA/CoA transferase-like"/>
    <property type="match status" value="1"/>
</dbReference>
<dbReference type="Gene3D" id="1.10.10.10">
    <property type="entry name" value="Winged helix-like DNA-binding domain superfamily/Winged helix DNA-binding domain"/>
    <property type="match status" value="1"/>
</dbReference>
<dbReference type="GO" id="GO:0003700">
    <property type="term" value="F:DNA-binding transcription factor activity"/>
    <property type="evidence" value="ECO:0007669"/>
    <property type="project" value="InterPro"/>
</dbReference>
<evidence type="ECO:0000256" key="2">
    <source>
        <dbReference type="ARBA" id="ARBA00023125"/>
    </source>
</evidence>
<comment type="caution">
    <text evidence="5">The sequence shown here is derived from an EMBL/GenBank/DDBJ whole genome shotgun (WGS) entry which is preliminary data.</text>
</comment>
<dbReference type="InterPro" id="IPR050313">
    <property type="entry name" value="Carb_Metab_HTH_regulators"/>
</dbReference>
<proteinExistence type="predicted"/>
<accession>A0A8I1A5Q9</accession>
<keyword evidence="1" id="KW-0805">Transcription regulation</keyword>
<evidence type="ECO:0000313" key="6">
    <source>
        <dbReference type="Proteomes" id="UP000633619"/>
    </source>
</evidence>
<dbReference type="PROSITE" id="PS00894">
    <property type="entry name" value="HTH_DEOR_1"/>
    <property type="match status" value="1"/>
</dbReference>
<dbReference type="RefSeq" id="WP_181731592.1">
    <property type="nucleotide sequence ID" value="NZ_JACEIR010000002.1"/>
</dbReference>
<dbReference type="InterPro" id="IPR018356">
    <property type="entry name" value="Tscrpt_reg_HTH_DeoR_CS"/>
</dbReference>
<dbReference type="EMBL" id="JAECVW010000003">
    <property type="protein sequence ID" value="MBH8595309.1"/>
    <property type="molecule type" value="Genomic_DNA"/>
</dbReference>
<evidence type="ECO:0000256" key="3">
    <source>
        <dbReference type="ARBA" id="ARBA00023163"/>
    </source>
</evidence>
<dbReference type="InterPro" id="IPR001034">
    <property type="entry name" value="DeoR_HTH"/>
</dbReference>
<feature type="domain" description="HTH deoR-type" evidence="4">
    <location>
        <begin position="3"/>
        <end position="58"/>
    </location>
</feature>
<keyword evidence="6" id="KW-1185">Reference proteome</keyword>
<dbReference type="AlphaFoldDB" id="A0A8I1A5Q9"/>
<dbReference type="InterPro" id="IPR036388">
    <property type="entry name" value="WH-like_DNA-bd_sf"/>
</dbReference>
<gene>
    <name evidence="5" type="ORF">I8U20_08185</name>
</gene>
<dbReference type="InterPro" id="IPR014036">
    <property type="entry name" value="DeoR-like_C"/>
</dbReference>
<dbReference type="PANTHER" id="PTHR30363:SF51">
    <property type="entry name" value="HTH-TYPE TRANSCRIPTIONAL REPRESSOR GLCR"/>
    <property type="match status" value="1"/>
</dbReference>
<dbReference type="InterPro" id="IPR037171">
    <property type="entry name" value="NagB/RpiA_transferase-like"/>
</dbReference>
<dbReference type="PRINTS" id="PR00037">
    <property type="entry name" value="HTHLACR"/>
</dbReference>
<dbReference type="Pfam" id="PF08220">
    <property type="entry name" value="HTH_DeoR"/>
    <property type="match status" value="1"/>
</dbReference>
<keyword evidence="2" id="KW-0238">DNA-binding</keyword>
<reference evidence="5 6" key="1">
    <citation type="submission" date="2020-12" db="EMBL/GenBank/DDBJ databases">
        <title>WGS of Thermoactinomyces spp.</title>
        <authorList>
            <person name="Cheng K."/>
        </authorList>
    </citation>
    <scope>NUCLEOTIDE SEQUENCE [LARGE SCALE GENOMIC DNA]</scope>
    <source>
        <strain evidence="6">CICC 10671\DSM 43846</strain>
    </source>
</reference>
<dbReference type="InterPro" id="IPR036390">
    <property type="entry name" value="WH_DNA-bd_sf"/>
</dbReference>
<dbReference type="SMART" id="SM01134">
    <property type="entry name" value="DeoRC"/>
    <property type="match status" value="1"/>
</dbReference>
<dbReference type="Proteomes" id="UP000633619">
    <property type="component" value="Unassembled WGS sequence"/>
</dbReference>
<dbReference type="Gene3D" id="3.40.50.1360">
    <property type="match status" value="1"/>
</dbReference>
<name>A0A8I1A5Q9_THEIN</name>
<dbReference type="PROSITE" id="PS51000">
    <property type="entry name" value="HTH_DEOR_2"/>
    <property type="match status" value="1"/>
</dbReference>
<dbReference type="SMART" id="SM00420">
    <property type="entry name" value="HTH_DEOR"/>
    <property type="match status" value="1"/>
</dbReference>
<evidence type="ECO:0000313" key="5">
    <source>
        <dbReference type="EMBL" id="MBH8595309.1"/>
    </source>
</evidence>
<dbReference type="GO" id="GO:0003677">
    <property type="term" value="F:DNA binding"/>
    <property type="evidence" value="ECO:0007669"/>
    <property type="project" value="UniProtKB-KW"/>
</dbReference>
<dbReference type="SUPFAM" id="SSF46785">
    <property type="entry name" value="Winged helix' DNA-binding domain"/>
    <property type="match status" value="1"/>
</dbReference>
<dbReference type="PANTHER" id="PTHR30363">
    <property type="entry name" value="HTH-TYPE TRANSCRIPTIONAL REGULATOR SRLR-RELATED"/>
    <property type="match status" value="1"/>
</dbReference>
<keyword evidence="3" id="KW-0804">Transcription</keyword>
<organism evidence="5 6">
    <name type="scientific">Thermoactinomyces intermedius</name>
    <dbReference type="NCBI Taxonomy" id="2024"/>
    <lineage>
        <taxon>Bacteria</taxon>
        <taxon>Bacillati</taxon>
        <taxon>Bacillota</taxon>
        <taxon>Bacilli</taxon>
        <taxon>Bacillales</taxon>
        <taxon>Thermoactinomycetaceae</taxon>
        <taxon>Thermoactinomyces</taxon>
    </lineage>
</organism>